<comment type="similarity">
    <text evidence="1">Belongs to the interleukin-1 receptor family.</text>
</comment>
<feature type="region of interest" description="Disordered" evidence="7">
    <location>
        <begin position="472"/>
        <end position="493"/>
    </location>
</feature>
<feature type="compositionally biased region" description="Basic and acidic residues" evidence="7">
    <location>
        <begin position="484"/>
        <end position="493"/>
    </location>
</feature>
<evidence type="ECO:0000313" key="12">
    <source>
        <dbReference type="Proteomes" id="UP000007635"/>
    </source>
</evidence>
<feature type="chain" id="PRO_5044028071" evidence="9">
    <location>
        <begin position="22"/>
        <end position="600"/>
    </location>
</feature>
<evidence type="ECO:0000256" key="6">
    <source>
        <dbReference type="ARBA" id="ARBA00023319"/>
    </source>
</evidence>
<keyword evidence="12" id="KW-1185">Reference proteome</keyword>
<evidence type="ECO:0000259" key="10">
    <source>
        <dbReference type="PROSITE" id="PS50835"/>
    </source>
</evidence>
<keyword evidence="6" id="KW-0393">Immunoglobulin domain</keyword>
<name>G3N8T7_GASAC</name>
<dbReference type="Gene3D" id="3.40.50.10140">
    <property type="entry name" value="Toll/interleukin-1 receptor homology (TIR) domain"/>
    <property type="match status" value="1"/>
</dbReference>
<dbReference type="InterPro" id="IPR007110">
    <property type="entry name" value="Ig-like_dom"/>
</dbReference>
<protein>
    <submittedName>
        <fullName evidence="11">Zmp:0000000936</fullName>
    </submittedName>
</protein>
<dbReference type="Gene3D" id="2.60.40.10">
    <property type="entry name" value="Immunoglobulins"/>
    <property type="match status" value="3"/>
</dbReference>
<dbReference type="PROSITE" id="PS50835">
    <property type="entry name" value="IG_LIKE"/>
    <property type="match status" value="1"/>
</dbReference>
<feature type="domain" description="Ig-like" evidence="10">
    <location>
        <begin position="134"/>
        <end position="226"/>
    </location>
</feature>
<keyword evidence="2 9" id="KW-0732">Signal</keyword>
<dbReference type="AlphaFoldDB" id="G3N8T7"/>
<reference evidence="11" key="3">
    <citation type="submission" date="2025-09" db="UniProtKB">
        <authorList>
            <consortium name="Ensembl"/>
        </authorList>
    </citation>
    <scope>IDENTIFICATION</scope>
</reference>
<dbReference type="InterPro" id="IPR015621">
    <property type="entry name" value="IL-1_rcpt_fam"/>
</dbReference>
<dbReference type="GO" id="GO:0050727">
    <property type="term" value="P:regulation of inflammatory response"/>
    <property type="evidence" value="ECO:0007669"/>
    <property type="project" value="Ensembl"/>
</dbReference>
<keyword evidence="3" id="KW-0677">Repeat</keyword>
<evidence type="ECO:0000256" key="9">
    <source>
        <dbReference type="SAM" id="SignalP"/>
    </source>
</evidence>
<dbReference type="GO" id="GO:0004908">
    <property type="term" value="F:interleukin-1 receptor activity"/>
    <property type="evidence" value="ECO:0007669"/>
    <property type="project" value="InterPro"/>
</dbReference>
<sequence length="600" mass="65479">MTPPSALRGLLCLLGLSGIRAGLERENCKNYNLQFERVFSVPGDAAMLSSTLVSPEVFNFTSVPYNISWYDLGGREMSDQSGSFLVSGGTLWFLDLTMEDSGEYVSIVRTPSECFSQATKLVVEAPVPGECGRPRKAVQPLTNRVTDILNCPLKDYIGKLDSYNVSSSVAWYRGCERIVDGTGRYTYLDTARLKIDQVERNNNSSYTCTLSFTLGGAERSVSESITALVSENYFLVPEVHEPANEIIRAPFGEYNSALLACSGCVEESIPLARELTCCGPRGAPPPLARMWKQDAPIAGVWLERVLMIPELREEDFNINYTCLAQSSRGIPTGYFTLLPADPNSMVPIGAALGGGMVLFVVGVVAYYVFKLDVVLWFRRTFPVLYANTDCDGKSYDAYVAYPRPRASASAEGGGLCPPHAAQVLERTAGTNSLLFLCSLPAAVVDSVEENIQASRRLLLIYTAATFVGKRHAGSGNNNEVRPGGGEDGHPDGRQQLECVTAMHRALLERSLKVILVELEPISPAQLALFPESVRHLRKKQGAVRWWKNRSGGTSEDGETGGGGGAASLSPSSRFWKEMRYRMPVRGKRGAYPEKTALLSL</sequence>
<feature type="signal peptide" evidence="9">
    <location>
        <begin position="1"/>
        <end position="21"/>
    </location>
</feature>
<keyword evidence="8" id="KW-0472">Membrane</keyword>
<dbReference type="STRING" id="69293.ENSGACP00000001724"/>
<dbReference type="PRINTS" id="PR01537">
    <property type="entry name" value="INTRLKN1R1F"/>
</dbReference>
<dbReference type="InterPro" id="IPR036179">
    <property type="entry name" value="Ig-like_dom_sf"/>
</dbReference>
<reference evidence="11 12" key="1">
    <citation type="journal article" date="2021" name="G3 (Bethesda)">
        <title>Improved contiguity of the threespine stickleback genome using long-read sequencing.</title>
        <authorList>
            <person name="Nath S."/>
            <person name="Shaw D.E."/>
            <person name="White M.A."/>
        </authorList>
    </citation>
    <scope>NUCLEOTIDE SEQUENCE [LARGE SCALE GENOMIC DNA]</scope>
    <source>
        <strain evidence="11 12">Lake Benthic</strain>
    </source>
</reference>
<dbReference type="PANTHER" id="PTHR11890">
    <property type="entry name" value="INTERLEUKIN-1 RECEPTOR FAMILY MEMBER"/>
    <property type="match status" value="1"/>
</dbReference>
<dbReference type="InterPro" id="IPR035897">
    <property type="entry name" value="Toll_tir_struct_dom_sf"/>
</dbReference>
<dbReference type="Proteomes" id="UP000007635">
    <property type="component" value="Chromosome XVI"/>
</dbReference>
<keyword evidence="5" id="KW-0325">Glycoprotein</keyword>
<evidence type="ECO:0000256" key="5">
    <source>
        <dbReference type="ARBA" id="ARBA00023180"/>
    </source>
</evidence>
<evidence type="ECO:0000256" key="3">
    <source>
        <dbReference type="ARBA" id="ARBA00022737"/>
    </source>
</evidence>
<organism evidence="11 12">
    <name type="scientific">Gasterosteus aculeatus aculeatus</name>
    <name type="common">three-spined stickleback</name>
    <dbReference type="NCBI Taxonomy" id="481459"/>
    <lineage>
        <taxon>Eukaryota</taxon>
        <taxon>Metazoa</taxon>
        <taxon>Chordata</taxon>
        <taxon>Craniata</taxon>
        <taxon>Vertebrata</taxon>
        <taxon>Euteleostomi</taxon>
        <taxon>Actinopterygii</taxon>
        <taxon>Neopterygii</taxon>
        <taxon>Teleostei</taxon>
        <taxon>Neoteleostei</taxon>
        <taxon>Acanthomorphata</taxon>
        <taxon>Eupercaria</taxon>
        <taxon>Perciformes</taxon>
        <taxon>Cottioidei</taxon>
        <taxon>Gasterosteales</taxon>
        <taxon>Gasterosteidae</taxon>
        <taxon>Gasterosteus</taxon>
    </lineage>
</organism>
<dbReference type="InParanoid" id="G3N8T7"/>
<dbReference type="GeneTree" id="ENSGT01090000259985"/>
<evidence type="ECO:0000256" key="7">
    <source>
        <dbReference type="SAM" id="MobiDB-lite"/>
    </source>
</evidence>
<dbReference type="Bgee" id="ENSGACG00000001328">
    <property type="expression patterns" value="Expressed in liver and 13 other cell types or tissues"/>
</dbReference>
<dbReference type="InterPro" id="IPR013783">
    <property type="entry name" value="Ig-like_fold"/>
</dbReference>
<keyword evidence="8" id="KW-1133">Transmembrane helix</keyword>
<dbReference type="InterPro" id="IPR004074">
    <property type="entry name" value="IL-1_rcpt_I/II-typ"/>
</dbReference>
<keyword evidence="4" id="KW-1015">Disulfide bond</keyword>
<dbReference type="Ensembl" id="ENSGACT00000001725.2">
    <property type="protein sequence ID" value="ENSGACP00000001724.2"/>
    <property type="gene ID" value="ENSGACG00000001328.2"/>
</dbReference>
<evidence type="ECO:0000256" key="2">
    <source>
        <dbReference type="ARBA" id="ARBA00022729"/>
    </source>
</evidence>
<accession>G3N8T7</accession>
<dbReference type="SUPFAM" id="SSF52200">
    <property type="entry name" value="Toll/Interleukin receptor TIR domain"/>
    <property type="match status" value="1"/>
</dbReference>
<evidence type="ECO:0000313" key="11">
    <source>
        <dbReference type="Ensembl" id="ENSGACP00000001724.2"/>
    </source>
</evidence>
<evidence type="ECO:0000256" key="4">
    <source>
        <dbReference type="ARBA" id="ARBA00023157"/>
    </source>
</evidence>
<evidence type="ECO:0000256" key="1">
    <source>
        <dbReference type="ARBA" id="ARBA00009752"/>
    </source>
</evidence>
<proteinExistence type="inferred from homology"/>
<dbReference type="SUPFAM" id="SSF48726">
    <property type="entry name" value="Immunoglobulin"/>
    <property type="match status" value="2"/>
</dbReference>
<feature type="region of interest" description="Disordered" evidence="7">
    <location>
        <begin position="547"/>
        <end position="570"/>
    </location>
</feature>
<dbReference type="Pfam" id="PF01582">
    <property type="entry name" value="TIR"/>
    <property type="match status" value="1"/>
</dbReference>
<dbReference type="PANTHER" id="PTHR11890:SF3">
    <property type="entry name" value="INTERLEUKIN-1 RECEPTOR TYPE 2"/>
    <property type="match status" value="1"/>
</dbReference>
<dbReference type="eggNOG" id="ENOG502QWEU">
    <property type="taxonomic scope" value="Eukaryota"/>
</dbReference>
<dbReference type="PRINTS" id="PR01536">
    <property type="entry name" value="INTRLKN1R12F"/>
</dbReference>
<feature type="transmembrane region" description="Helical" evidence="8">
    <location>
        <begin position="345"/>
        <end position="369"/>
    </location>
</feature>
<dbReference type="InterPro" id="IPR000157">
    <property type="entry name" value="TIR_dom"/>
</dbReference>
<reference evidence="11" key="2">
    <citation type="submission" date="2025-08" db="UniProtKB">
        <authorList>
            <consortium name="Ensembl"/>
        </authorList>
    </citation>
    <scope>IDENTIFICATION</scope>
</reference>
<dbReference type="GO" id="GO:1902622">
    <property type="term" value="P:regulation of neutrophil migration"/>
    <property type="evidence" value="ECO:0007669"/>
    <property type="project" value="Ensembl"/>
</dbReference>
<keyword evidence="8" id="KW-0812">Transmembrane</keyword>
<evidence type="ECO:0000256" key="8">
    <source>
        <dbReference type="SAM" id="Phobius"/>
    </source>
</evidence>